<organism evidence="1 2">
    <name type="scientific">Alteribacillus iranensis</name>
    <dbReference type="NCBI Taxonomy" id="930128"/>
    <lineage>
        <taxon>Bacteria</taxon>
        <taxon>Bacillati</taxon>
        <taxon>Bacillota</taxon>
        <taxon>Bacilli</taxon>
        <taxon>Bacillales</taxon>
        <taxon>Bacillaceae</taxon>
        <taxon>Alteribacillus</taxon>
    </lineage>
</organism>
<protein>
    <submittedName>
        <fullName evidence="1">Uncharacterized protein</fullName>
    </submittedName>
</protein>
<dbReference type="Proteomes" id="UP000199516">
    <property type="component" value="Unassembled WGS sequence"/>
</dbReference>
<sequence length="50" mass="5152">MADFGDDEVRFGAGDVAGVPEFGPAYFCYELEGDIKTINKCAGAAGPHAA</sequence>
<name>A0A1I2BH02_9BACI</name>
<proteinExistence type="predicted"/>
<reference evidence="1 2" key="1">
    <citation type="submission" date="2016-10" db="EMBL/GenBank/DDBJ databases">
        <authorList>
            <person name="de Groot N.N."/>
        </authorList>
    </citation>
    <scope>NUCLEOTIDE SEQUENCE [LARGE SCALE GENOMIC DNA]</scope>
    <source>
        <strain evidence="1 2">DSM 23995</strain>
    </source>
</reference>
<keyword evidence="2" id="KW-1185">Reference proteome</keyword>
<evidence type="ECO:0000313" key="2">
    <source>
        <dbReference type="Proteomes" id="UP000199516"/>
    </source>
</evidence>
<gene>
    <name evidence="1" type="ORF">SAMN05192532_102283</name>
</gene>
<dbReference type="AlphaFoldDB" id="A0A1I2BH02"/>
<evidence type="ECO:0000313" key="1">
    <source>
        <dbReference type="EMBL" id="SFE55098.1"/>
    </source>
</evidence>
<accession>A0A1I2BH02</accession>
<dbReference type="EMBL" id="FONT01000002">
    <property type="protein sequence ID" value="SFE55098.1"/>
    <property type="molecule type" value="Genomic_DNA"/>
</dbReference>